<protein>
    <submittedName>
        <fullName evidence="1">Uncharacterized protein</fullName>
    </submittedName>
</protein>
<proteinExistence type="predicted"/>
<evidence type="ECO:0000313" key="2">
    <source>
        <dbReference type="Proteomes" id="UP000184671"/>
    </source>
</evidence>
<accession>A0A1M4MMM0</accession>
<dbReference type="AlphaFoldDB" id="A0A1M4MMM0"/>
<organism evidence="1 2">
    <name type="scientific">Methanoculleus chikugoensis</name>
    <dbReference type="NCBI Taxonomy" id="118126"/>
    <lineage>
        <taxon>Archaea</taxon>
        <taxon>Methanobacteriati</taxon>
        <taxon>Methanobacteriota</taxon>
        <taxon>Stenosarchaea group</taxon>
        <taxon>Methanomicrobia</taxon>
        <taxon>Methanomicrobiales</taxon>
        <taxon>Methanomicrobiaceae</taxon>
        <taxon>Methanoculleus</taxon>
    </lineage>
</organism>
<dbReference type="EMBL" id="FMID01000047">
    <property type="protein sequence ID" value="SCL76123.1"/>
    <property type="molecule type" value="Genomic_DNA"/>
</dbReference>
<gene>
    <name evidence="1" type="ORF">L21_2044</name>
</gene>
<name>A0A1M4MMM0_9EURY</name>
<reference evidence="1 2" key="1">
    <citation type="submission" date="2016-08" db="EMBL/GenBank/DDBJ databases">
        <authorList>
            <person name="Seilhamer J.J."/>
        </authorList>
    </citation>
    <scope>NUCLEOTIDE SEQUENCE [LARGE SCALE GENOMIC DNA]</scope>
    <source>
        <strain evidence="1">L21-II-0</strain>
    </source>
</reference>
<evidence type="ECO:0000313" key="1">
    <source>
        <dbReference type="EMBL" id="SCL76123.1"/>
    </source>
</evidence>
<sequence length="53" mass="6158">MLPRSRDVRRTLLERNRDGRCPGILTGIRASLNEIRRGAFVTHEALKRDLEIE</sequence>
<dbReference type="Proteomes" id="UP000184671">
    <property type="component" value="Unassembled WGS sequence"/>
</dbReference>